<dbReference type="InterPro" id="IPR029063">
    <property type="entry name" value="SAM-dependent_MTases_sf"/>
</dbReference>
<evidence type="ECO:0000313" key="4">
    <source>
        <dbReference type="Proteomes" id="UP001213000"/>
    </source>
</evidence>
<dbReference type="Gene3D" id="3.40.50.150">
    <property type="entry name" value="Vaccinia Virus protein VP39"/>
    <property type="match status" value="1"/>
</dbReference>
<proteinExistence type="predicted"/>
<dbReference type="CDD" id="cd02440">
    <property type="entry name" value="AdoMet_MTases"/>
    <property type="match status" value="1"/>
</dbReference>
<dbReference type="SUPFAM" id="SSF53335">
    <property type="entry name" value="S-adenosyl-L-methionine-dependent methyltransferases"/>
    <property type="match status" value="1"/>
</dbReference>
<organism evidence="3 4">
    <name type="scientific">Leucocoprinus birnbaumii</name>
    <dbReference type="NCBI Taxonomy" id="56174"/>
    <lineage>
        <taxon>Eukaryota</taxon>
        <taxon>Fungi</taxon>
        <taxon>Dikarya</taxon>
        <taxon>Basidiomycota</taxon>
        <taxon>Agaricomycotina</taxon>
        <taxon>Agaricomycetes</taxon>
        <taxon>Agaricomycetidae</taxon>
        <taxon>Agaricales</taxon>
        <taxon>Agaricineae</taxon>
        <taxon>Agaricaceae</taxon>
        <taxon>Leucocoprinus</taxon>
    </lineage>
</organism>
<feature type="compositionally biased region" description="Polar residues" evidence="1">
    <location>
        <begin position="1"/>
        <end position="20"/>
    </location>
</feature>
<feature type="domain" description="Methyltransferase" evidence="2">
    <location>
        <begin position="109"/>
        <end position="173"/>
    </location>
</feature>
<comment type="caution">
    <text evidence="3">The sequence shown here is derived from an EMBL/GenBank/DDBJ whole genome shotgun (WGS) entry which is preliminary data.</text>
</comment>
<protein>
    <recommendedName>
        <fullName evidence="2">Methyltransferase domain-containing protein</fullName>
    </recommendedName>
</protein>
<dbReference type="AlphaFoldDB" id="A0AAD5VVA5"/>
<evidence type="ECO:0000259" key="2">
    <source>
        <dbReference type="Pfam" id="PF13649"/>
    </source>
</evidence>
<dbReference type="Proteomes" id="UP001213000">
    <property type="component" value="Unassembled WGS sequence"/>
</dbReference>
<sequence length="326" mass="36502">MPSAISYHQNSDNESENGSVDATDGTHYIRHSDHDVDELEGSEFPRYFHESDNRLFHSSPTSPYPLPVDTPEQERLKAFNILINQLIGAHFVGPVPNILAYNPNRQPHVLDLCNGTGTWLMEIARQFPWVLFTGIDIVPIATRYPLPNVRFEIGDITEELRWPDASFDFIHARTRVMRPGGLYLSGELETAVSFHSGNAPAASPEQYAPASTLFFQVVNDALQHRGINHDVSQIADHLRNAGSFVNVETRVIHIPVGGWHSVTSWKELGRDLQGILVRFADSVKPMLRDAGHTQAYIDLLVQNFEAEMDTTPGMLAAYHIVQATRS</sequence>
<accession>A0AAD5VVA5</accession>
<keyword evidence="4" id="KW-1185">Reference proteome</keyword>
<dbReference type="Pfam" id="PF13649">
    <property type="entry name" value="Methyltransf_25"/>
    <property type="match status" value="1"/>
</dbReference>
<dbReference type="EMBL" id="JANIEX010000330">
    <property type="protein sequence ID" value="KAJ3568691.1"/>
    <property type="molecule type" value="Genomic_DNA"/>
</dbReference>
<dbReference type="InterPro" id="IPR041698">
    <property type="entry name" value="Methyltransf_25"/>
</dbReference>
<evidence type="ECO:0000313" key="3">
    <source>
        <dbReference type="EMBL" id="KAJ3568691.1"/>
    </source>
</evidence>
<reference evidence="3" key="1">
    <citation type="submission" date="2022-07" db="EMBL/GenBank/DDBJ databases">
        <title>Genome Sequence of Leucocoprinus birnbaumii.</title>
        <authorList>
            <person name="Buettner E."/>
        </authorList>
    </citation>
    <scope>NUCLEOTIDE SEQUENCE</scope>
    <source>
        <strain evidence="3">VT141</strain>
    </source>
</reference>
<name>A0AAD5VVA5_9AGAR</name>
<feature type="region of interest" description="Disordered" evidence="1">
    <location>
        <begin position="1"/>
        <end position="27"/>
    </location>
</feature>
<gene>
    <name evidence="3" type="ORF">NP233_g5554</name>
</gene>
<evidence type="ECO:0000256" key="1">
    <source>
        <dbReference type="SAM" id="MobiDB-lite"/>
    </source>
</evidence>